<evidence type="ECO:0000256" key="1">
    <source>
        <dbReference type="SAM" id="MobiDB-lite"/>
    </source>
</evidence>
<organism evidence="2 3">
    <name type="scientific">Chromobacterium vaccinii</name>
    <dbReference type="NCBI Taxonomy" id="1108595"/>
    <lineage>
        <taxon>Bacteria</taxon>
        <taxon>Pseudomonadati</taxon>
        <taxon>Pseudomonadota</taxon>
        <taxon>Betaproteobacteria</taxon>
        <taxon>Neisseriales</taxon>
        <taxon>Chromobacteriaceae</taxon>
        <taxon>Chromobacterium</taxon>
    </lineage>
</organism>
<reference evidence="2 3" key="1">
    <citation type="submission" date="2016-10" db="EMBL/GenBank/DDBJ databases">
        <title>Chromobacterium muskegensis sp. nov., an insecticidal bacterium isolated from Sphagnum bogs.</title>
        <authorList>
            <person name="Sparks M.E."/>
            <person name="Blackburn M.B."/>
            <person name="Gundersen-Rindal D.E."/>
            <person name="Mitchell A."/>
            <person name="Farrar R."/>
            <person name="Kuhar D."/>
        </authorList>
    </citation>
    <scope>NUCLEOTIDE SEQUENCE [LARGE SCALE GENOMIC DNA]</scope>
    <source>
        <strain evidence="2 3">21-1</strain>
    </source>
</reference>
<gene>
    <name evidence="2" type="ORF">BKX93_06495</name>
</gene>
<protein>
    <submittedName>
        <fullName evidence="2">Uncharacterized protein</fullName>
    </submittedName>
</protein>
<evidence type="ECO:0000313" key="2">
    <source>
        <dbReference type="EMBL" id="AOZ49681.1"/>
    </source>
</evidence>
<dbReference type="RefSeq" id="WP_046158284.1">
    <property type="nucleotide sequence ID" value="NZ_CP017707.1"/>
</dbReference>
<evidence type="ECO:0000313" key="3">
    <source>
        <dbReference type="Proteomes" id="UP000178776"/>
    </source>
</evidence>
<proteinExistence type="predicted"/>
<sequence length="233" mass="25250">MNARYTINILNNSRHAQDFFLFQEPARYAGADSAVYSNSLYHRTLPPISETGSILILELLSSSFAAAQARLDPAPRAGLPSGQAMSCQPVRASRSGLPSPNAVTMSLGPEPELSAPRHHPGVDEEAFRISIPHYDAGRRPCNVGQAVRTGDGRMVLSSFIDAQPDSHIDCAPLPRFYAGVGRRHAGTVIDFDNSRQGAALCDASEGHTTFNLIYDHRGDWIVEAVKGRPAWQG</sequence>
<dbReference type="Proteomes" id="UP000178776">
    <property type="component" value="Chromosome"/>
</dbReference>
<name>A0A1D9LEI6_9NEIS</name>
<feature type="region of interest" description="Disordered" evidence="1">
    <location>
        <begin position="77"/>
        <end position="120"/>
    </location>
</feature>
<accession>A0A1D9LEI6</accession>
<dbReference type="AlphaFoldDB" id="A0A1D9LEI6"/>
<dbReference type="KEGG" id="cvc:BKX93_06495"/>
<dbReference type="GeneID" id="68844343"/>
<dbReference type="STRING" id="1108595.BKX93_06495"/>
<dbReference type="EMBL" id="CP017707">
    <property type="protein sequence ID" value="AOZ49681.1"/>
    <property type="molecule type" value="Genomic_DNA"/>
</dbReference>